<accession>A0ABY9RFT1</accession>
<dbReference type="InterPro" id="IPR016097">
    <property type="entry name" value="DUF695"/>
</dbReference>
<gene>
    <name evidence="2" type="ORF">RF679_13740</name>
</gene>
<evidence type="ECO:0000313" key="2">
    <source>
        <dbReference type="EMBL" id="WMW79708.1"/>
    </source>
</evidence>
<protein>
    <submittedName>
        <fullName evidence="2">DUF695 domain-containing protein</fullName>
    </submittedName>
</protein>
<sequence>MPSFDIENIKIEDSWSSKEIAFEDSELIAFFRKNLGVADIAGHPALQYLAYLTISYVPFDPQGFPSKEDYKLISDFEEIDVPNIETGSNSIHVASVLKNGIKDLLFYVTDPDAFIQVVNRNNSRIQSFDLGLEMVSDPNWEIYADLP</sequence>
<proteinExistence type="predicted"/>
<keyword evidence="3" id="KW-1185">Reference proteome</keyword>
<dbReference type="Proteomes" id="UP001181355">
    <property type="component" value="Chromosome"/>
</dbReference>
<evidence type="ECO:0000259" key="1">
    <source>
        <dbReference type="Pfam" id="PF05117"/>
    </source>
</evidence>
<dbReference type="Pfam" id="PF05117">
    <property type="entry name" value="DUF695"/>
    <property type="match status" value="1"/>
</dbReference>
<dbReference type="EMBL" id="CP133720">
    <property type="protein sequence ID" value="WMW79708.1"/>
    <property type="molecule type" value="Genomic_DNA"/>
</dbReference>
<reference evidence="2" key="1">
    <citation type="submission" date="2023-09" db="EMBL/GenBank/DDBJ databases">
        <title>Undibacterium sp. 20NA77.5 isolated from freshwater.</title>
        <authorList>
            <person name="Le V."/>
            <person name="Ko S.-R."/>
            <person name="Ahn C.-Y."/>
            <person name="Oh H.-M."/>
        </authorList>
    </citation>
    <scope>NUCLEOTIDE SEQUENCE</scope>
    <source>
        <strain evidence="2">20NA77.5</strain>
    </source>
</reference>
<organism evidence="2 3">
    <name type="scientific">Undibacterium cyanobacteriorum</name>
    <dbReference type="NCBI Taxonomy" id="3073561"/>
    <lineage>
        <taxon>Bacteria</taxon>
        <taxon>Pseudomonadati</taxon>
        <taxon>Pseudomonadota</taxon>
        <taxon>Betaproteobacteria</taxon>
        <taxon>Burkholderiales</taxon>
        <taxon>Oxalobacteraceae</taxon>
        <taxon>Undibacterium</taxon>
    </lineage>
</organism>
<dbReference type="RefSeq" id="WP_309481203.1">
    <property type="nucleotide sequence ID" value="NZ_CP133720.1"/>
</dbReference>
<evidence type="ECO:0000313" key="3">
    <source>
        <dbReference type="Proteomes" id="UP001181355"/>
    </source>
</evidence>
<name>A0ABY9RFT1_9BURK</name>
<feature type="domain" description="DUF695" evidence="1">
    <location>
        <begin position="28"/>
        <end position="145"/>
    </location>
</feature>